<evidence type="ECO:0000256" key="4">
    <source>
        <dbReference type="ARBA" id="ARBA00022737"/>
    </source>
</evidence>
<comment type="caution">
    <text evidence="8">The sequence shown here is derived from an EMBL/GenBank/DDBJ whole genome shotgun (WGS) entry which is preliminary data.</text>
</comment>
<dbReference type="OrthoDB" id="191686at2759"/>
<dbReference type="GO" id="GO:0005509">
    <property type="term" value="F:calcium ion binding"/>
    <property type="evidence" value="ECO:0007669"/>
    <property type="project" value="InterPro"/>
</dbReference>
<dbReference type="PRINTS" id="PR00450">
    <property type="entry name" value="RECOVERIN"/>
</dbReference>
<feature type="domain" description="EF-hand" evidence="7">
    <location>
        <begin position="102"/>
        <end position="137"/>
    </location>
</feature>
<keyword evidence="9" id="KW-1185">Reference proteome</keyword>
<dbReference type="Pfam" id="PF13499">
    <property type="entry name" value="EF-hand_7"/>
    <property type="match status" value="1"/>
</dbReference>
<evidence type="ECO:0000313" key="9">
    <source>
        <dbReference type="Proteomes" id="UP000663879"/>
    </source>
</evidence>
<dbReference type="InterPro" id="IPR028846">
    <property type="entry name" value="Recoverin"/>
</dbReference>
<gene>
    <name evidence="8" type="ORF">OXX778_LOCUS467</name>
</gene>
<dbReference type="Pfam" id="PF13202">
    <property type="entry name" value="EF-hand_5"/>
    <property type="match status" value="1"/>
</dbReference>
<evidence type="ECO:0000259" key="7">
    <source>
        <dbReference type="PROSITE" id="PS50222"/>
    </source>
</evidence>
<dbReference type="PANTHER" id="PTHR23055:SF178">
    <property type="entry name" value="NEUROCALCIN HOMOLOG"/>
    <property type="match status" value="1"/>
</dbReference>
<keyword evidence="5" id="KW-0106">Calcium</keyword>
<dbReference type="PANTHER" id="PTHR23055">
    <property type="entry name" value="CALCIUM BINDING PROTEINS"/>
    <property type="match status" value="1"/>
</dbReference>
<evidence type="ECO:0000256" key="5">
    <source>
        <dbReference type="ARBA" id="ARBA00022837"/>
    </source>
</evidence>
<name>A0A813M475_9BILA</name>
<evidence type="ECO:0000256" key="3">
    <source>
        <dbReference type="ARBA" id="ARBA00022723"/>
    </source>
</evidence>
<dbReference type="EMBL" id="CAJNOC010000023">
    <property type="protein sequence ID" value="CAF0707236.1"/>
    <property type="molecule type" value="Genomic_DNA"/>
</dbReference>
<proteinExistence type="inferred from homology"/>
<dbReference type="InterPro" id="IPR018247">
    <property type="entry name" value="EF_Hand_1_Ca_BS"/>
</dbReference>
<protein>
    <recommendedName>
        <fullName evidence="7">EF-hand domain-containing protein</fullName>
    </recommendedName>
</protein>
<keyword evidence="3" id="KW-0479">Metal-binding</keyword>
<comment type="similarity">
    <text evidence="1">Belongs to the recoverin family.</text>
</comment>
<dbReference type="SUPFAM" id="SSF47473">
    <property type="entry name" value="EF-hand"/>
    <property type="match status" value="1"/>
</dbReference>
<dbReference type="Proteomes" id="UP000663879">
    <property type="component" value="Unassembled WGS sequence"/>
</dbReference>
<dbReference type="PROSITE" id="PS00018">
    <property type="entry name" value="EF_HAND_1"/>
    <property type="match status" value="3"/>
</dbReference>
<dbReference type="Gene3D" id="1.10.238.10">
    <property type="entry name" value="EF-hand"/>
    <property type="match status" value="1"/>
</dbReference>
<evidence type="ECO:0000256" key="1">
    <source>
        <dbReference type="ARBA" id="ARBA00006049"/>
    </source>
</evidence>
<organism evidence="8 9">
    <name type="scientific">Brachionus calyciflorus</name>
    <dbReference type="NCBI Taxonomy" id="104777"/>
    <lineage>
        <taxon>Eukaryota</taxon>
        <taxon>Metazoa</taxon>
        <taxon>Spiralia</taxon>
        <taxon>Gnathifera</taxon>
        <taxon>Rotifera</taxon>
        <taxon>Eurotatoria</taxon>
        <taxon>Monogononta</taxon>
        <taxon>Pseudotrocha</taxon>
        <taxon>Ploima</taxon>
        <taxon>Brachionidae</taxon>
        <taxon>Brachionus</taxon>
    </lineage>
</organism>
<accession>A0A813M475</accession>
<reference evidence="8" key="1">
    <citation type="submission" date="2021-02" db="EMBL/GenBank/DDBJ databases">
        <authorList>
            <person name="Nowell W R."/>
        </authorList>
    </citation>
    <scope>NUCLEOTIDE SEQUENCE</scope>
    <source>
        <strain evidence="8">Ploen Becks lab</strain>
    </source>
</reference>
<evidence type="ECO:0000313" key="8">
    <source>
        <dbReference type="EMBL" id="CAF0707236.1"/>
    </source>
</evidence>
<dbReference type="InterPro" id="IPR011992">
    <property type="entry name" value="EF-hand-dom_pair"/>
</dbReference>
<evidence type="ECO:0000256" key="6">
    <source>
        <dbReference type="ARBA" id="ARBA00023288"/>
    </source>
</evidence>
<keyword evidence="2" id="KW-0519">Myristate</keyword>
<keyword evidence="6" id="KW-0449">Lipoprotein</keyword>
<sequence>MGNKKSKQVEIRELTENEIQSILENTDYTREQITQLYDNFIKLYPSGFLFKDQFCKLYKDLYPNKQSDKYLEQIFKIFDSDKNGIVTFGEFVITVFLQGRKEPEEKLRLVFRMYDHNRNGFVDKKEIEAILKSIAENCEEITYEELMDWDKDESGMLNEDEFIKFTMDKPKLKKFYLDLIKVHD</sequence>
<feature type="domain" description="EF-hand" evidence="7">
    <location>
        <begin position="66"/>
        <end position="101"/>
    </location>
</feature>
<dbReference type="SMART" id="SM00054">
    <property type="entry name" value="EFh"/>
    <property type="match status" value="3"/>
</dbReference>
<evidence type="ECO:0000256" key="2">
    <source>
        <dbReference type="ARBA" id="ARBA00022707"/>
    </source>
</evidence>
<keyword evidence="4" id="KW-0677">Repeat</keyword>
<dbReference type="PROSITE" id="PS50222">
    <property type="entry name" value="EF_HAND_2"/>
    <property type="match status" value="2"/>
</dbReference>
<dbReference type="AlphaFoldDB" id="A0A813M475"/>
<dbReference type="InterPro" id="IPR002048">
    <property type="entry name" value="EF_hand_dom"/>
</dbReference>